<evidence type="ECO:0000313" key="4">
    <source>
        <dbReference type="Proteomes" id="UP000095038"/>
    </source>
</evidence>
<organism evidence="3 4">
    <name type="scientific">Ascoidea rubescens DSM 1968</name>
    <dbReference type="NCBI Taxonomy" id="1344418"/>
    <lineage>
        <taxon>Eukaryota</taxon>
        <taxon>Fungi</taxon>
        <taxon>Dikarya</taxon>
        <taxon>Ascomycota</taxon>
        <taxon>Saccharomycotina</taxon>
        <taxon>Saccharomycetes</taxon>
        <taxon>Ascoideaceae</taxon>
        <taxon>Ascoidea</taxon>
    </lineage>
</organism>
<dbReference type="PANTHER" id="PTHR28291">
    <property type="entry name" value="CTD KINASE SUBUNIT GAMMA"/>
    <property type="match status" value="1"/>
</dbReference>
<dbReference type="RefSeq" id="XP_020047585.1">
    <property type="nucleotide sequence ID" value="XM_020190527.1"/>
</dbReference>
<dbReference type="GO" id="GO:0070692">
    <property type="term" value="C:CTDK-1 complex"/>
    <property type="evidence" value="ECO:0007669"/>
    <property type="project" value="InterPro"/>
</dbReference>
<sequence length="272" mass="31654">MDAFEARLEFSKKLFNLIPSSVIISSCVNFALRYCDYQDDFNSCIIEVLSQVDLNQKLNILYFIEALLLHPQLQINKDITTFPPYLLDILRALPNYLITIIPSHHGGLSNLRVAFSILQNIGNNFLTLDPPIDLDKNTDKNLENFSSDLNLLNSLKISNDSLNKNIHSFDNLNANLINNSNTQKETKINYEDIIYQQFPVSGGKILARMELDRERHKKLKESKWMVNRLDKAVDKNEFRYLWDKYDELSDDDIDRIEELNDLARDSYNYPLI</sequence>
<dbReference type="OrthoDB" id="21266at2759"/>
<dbReference type="InParanoid" id="A0A1D2VI14"/>
<dbReference type="GO" id="GO:0045943">
    <property type="term" value="P:positive regulation of transcription by RNA polymerase I"/>
    <property type="evidence" value="ECO:0007669"/>
    <property type="project" value="TreeGrafter"/>
</dbReference>
<dbReference type="PROSITE" id="PS51257">
    <property type="entry name" value="PROKAR_LIPOPROTEIN"/>
    <property type="match status" value="1"/>
</dbReference>
<protein>
    <recommendedName>
        <fullName evidence="5">CID domain-containing protein</fullName>
    </recommendedName>
</protein>
<dbReference type="InterPro" id="IPR008942">
    <property type="entry name" value="ENTH_VHS"/>
</dbReference>
<dbReference type="EMBL" id="KV454480">
    <property type="protein sequence ID" value="ODV61278.1"/>
    <property type="molecule type" value="Genomic_DNA"/>
</dbReference>
<dbReference type="AlphaFoldDB" id="A0A1D2VI14"/>
<dbReference type="GO" id="GO:0032786">
    <property type="term" value="P:positive regulation of DNA-templated transcription, elongation"/>
    <property type="evidence" value="ECO:0007669"/>
    <property type="project" value="InterPro"/>
</dbReference>
<proteinExistence type="predicted"/>
<dbReference type="Pfam" id="PF12243">
    <property type="entry name" value="CTK3"/>
    <property type="match status" value="1"/>
</dbReference>
<accession>A0A1D2VI14</accession>
<evidence type="ECO:0000313" key="3">
    <source>
        <dbReference type="EMBL" id="ODV61278.1"/>
    </source>
</evidence>
<dbReference type="InterPro" id="IPR024637">
    <property type="entry name" value="Ctk3_C"/>
</dbReference>
<dbReference type="InterPro" id="IPR042326">
    <property type="entry name" value="Ctk3"/>
</dbReference>
<dbReference type="FunCoup" id="A0A1D2VI14">
    <property type="interactions" value="47"/>
</dbReference>
<evidence type="ECO:0000259" key="2">
    <source>
        <dbReference type="Pfam" id="PF12350"/>
    </source>
</evidence>
<evidence type="ECO:0000259" key="1">
    <source>
        <dbReference type="Pfam" id="PF12243"/>
    </source>
</evidence>
<gene>
    <name evidence="3" type="ORF">ASCRUDRAFT_34500</name>
</gene>
<feature type="domain" description="CTD kinase subunit gamma Ctk3 C-terminal" evidence="2">
    <location>
        <begin position="204"/>
        <end position="261"/>
    </location>
</feature>
<dbReference type="GeneID" id="30964163"/>
<dbReference type="InterPro" id="IPR024638">
    <property type="entry name" value="Ctk3_N"/>
</dbReference>
<dbReference type="STRING" id="1344418.A0A1D2VI14"/>
<dbReference type="Pfam" id="PF12350">
    <property type="entry name" value="CTK3_C"/>
    <property type="match status" value="1"/>
</dbReference>
<feature type="domain" description="CTD kinase subunit gamma Ctk3 N-terminal" evidence="1">
    <location>
        <begin position="1"/>
        <end position="121"/>
    </location>
</feature>
<reference evidence="4" key="1">
    <citation type="submission" date="2016-05" db="EMBL/GenBank/DDBJ databases">
        <title>Comparative genomics of biotechnologically important yeasts.</title>
        <authorList>
            <consortium name="DOE Joint Genome Institute"/>
            <person name="Riley R."/>
            <person name="Haridas S."/>
            <person name="Wolfe K.H."/>
            <person name="Lopes M.R."/>
            <person name="Hittinger C.T."/>
            <person name="Goker M."/>
            <person name="Salamov A."/>
            <person name="Wisecaver J."/>
            <person name="Long T.M."/>
            <person name="Aerts A.L."/>
            <person name="Barry K."/>
            <person name="Choi C."/>
            <person name="Clum A."/>
            <person name="Coughlan A.Y."/>
            <person name="Deshpande S."/>
            <person name="Douglass A.P."/>
            <person name="Hanson S.J."/>
            <person name="Klenk H.-P."/>
            <person name="Labutti K."/>
            <person name="Lapidus A."/>
            <person name="Lindquist E."/>
            <person name="Lipzen A."/>
            <person name="Meier-Kolthoff J.P."/>
            <person name="Ohm R.A."/>
            <person name="Otillar R.P."/>
            <person name="Pangilinan J."/>
            <person name="Peng Y."/>
            <person name="Rokas A."/>
            <person name="Rosa C.A."/>
            <person name="Scheuner C."/>
            <person name="Sibirny A.A."/>
            <person name="Slot J.C."/>
            <person name="Stielow J.B."/>
            <person name="Sun H."/>
            <person name="Kurtzman C.P."/>
            <person name="Blackwell M."/>
            <person name="Grigoriev I.V."/>
            <person name="Jeffries T.W."/>
        </authorList>
    </citation>
    <scope>NUCLEOTIDE SEQUENCE [LARGE SCALE GENOMIC DNA]</scope>
    <source>
        <strain evidence="4">DSM 1968</strain>
    </source>
</reference>
<dbReference type="Gene3D" id="1.25.40.90">
    <property type="match status" value="1"/>
</dbReference>
<name>A0A1D2VI14_9ASCO</name>
<evidence type="ECO:0008006" key="5">
    <source>
        <dbReference type="Google" id="ProtNLM"/>
    </source>
</evidence>
<dbReference type="Proteomes" id="UP000095038">
    <property type="component" value="Unassembled WGS sequence"/>
</dbReference>
<dbReference type="PANTHER" id="PTHR28291:SF1">
    <property type="entry name" value="CTD KINASE SUBUNIT GAMMA"/>
    <property type="match status" value="1"/>
</dbReference>
<keyword evidence="4" id="KW-1185">Reference proteome</keyword>